<dbReference type="NCBIfam" id="TIGR00810">
    <property type="entry name" value="secG"/>
    <property type="match status" value="1"/>
</dbReference>
<comment type="similarity">
    <text evidence="2 9">Belongs to the SecG family.</text>
</comment>
<dbReference type="RefSeq" id="WP_278229200.1">
    <property type="nucleotide sequence ID" value="NZ_JAOWLY010000010.1"/>
</dbReference>
<keyword evidence="7 9" id="KW-0811">Translocation</keyword>
<accession>A0A9X4NI95</accession>
<evidence type="ECO:0000256" key="2">
    <source>
        <dbReference type="ARBA" id="ARBA00008445"/>
    </source>
</evidence>
<dbReference type="EMBL" id="JAOWLY010000010">
    <property type="protein sequence ID" value="MDG4984583.1"/>
    <property type="molecule type" value="Genomic_DNA"/>
</dbReference>
<keyword evidence="5 9" id="KW-0653">Protein transport</keyword>
<evidence type="ECO:0000256" key="1">
    <source>
        <dbReference type="ARBA" id="ARBA00004141"/>
    </source>
</evidence>
<dbReference type="GO" id="GO:0005886">
    <property type="term" value="C:plasma membrane"/>
    <property type="evidence" value="ECO:0007669"/>
    <property type="project" value="UniProtKB-SubCell"/>
</dbReference>
<keyword evidence="4 9" id="KW-0812">Transmembrane</keyword>
<keyword evidence="3 9" id="KW-0813">Transport</keyword>
<keyword evidence="6 9" id="KW-1133">Transmembrane helix</keyword>
<proteinExistence type="inferred from homology"/>
<evidence type="ECO:0000256" key="9">
    <source>
        <dbReference type="RuleBase" id="RU365087"/>
    </source>
</evidence>
<evidence type="ECO:0000256" key="3">
    <source>
        <dbReference type="ARBA" id="ARBA00022448"/>
    </source>
</evidence>
<comment type="function">
    <text evidence="9">Involved in protein export. Participates in an early event of protein translocation.</text>
</comment>
<evidence type="ECO:0000256" key="5">
    <source>
        <dbReference type="ARBA" id="ARBA00022927"/>
    </source>
</evidence>
<name>A0A9X4NI95_9LACT</name>
<comment type="caution">
    <text evidence="9">Lacks conserved residue(s) required for the propagation of feature annotation.</text>
</comment>
<comment type="caution">
    <text evidence="10">The sequence shown here is derived from an EMBL/GenBank/DDBJ whole genome shotgun (WGS) entry which is preliminary data.</text>
</comment>
<evidence type="ECO:0000313" key="10">
    <source>
        <dbReference type="EMBL" id="MDG4984583.1"/>
    </source>
</evidence>
<evidence type="ECO:0000256" key="4">
    <source>
        <dbReference type="ARBA" id="ARBA00022692"/>
    </source>
</evidence>
<keyword evidence="9" id="KW-1003">Cell membrane</keyword>
<sequence>MYSILVYLLIIISLVIIALILLQPSRQQDTLSLLSTDKSNTLFETQKPRGMSYVLQYVTAILGIAWLILGLVLMTLGSH</sequence>
<reference evidence="10" key="2">
    <citation type="journal article" date="2023" name="Food Microbiol.">
        <title>Evaluation of the fermentation potential of lactic acid bacteria isolated from herbs, fruits and vegetables as starter cultures in nut-based milk alternatives.</title>
        <authorList>
            <person name="Huang W."/>
            <person name="Dong A."/>
            <person name="Pham H.T."/>
            <person name="Zhou C."/>
            <person name="Huo Z."/>
            <person name="Watjen A.P."/>
            <person name="Prakash S."/>
            <person name="Bang-Berthelsen C.H."/>
            <person name="Turner M.S."/>
        </authorList>
    </citation>
    <scope>NUCLEOTIDE SEQUENCE</scope>
    <source>
        <strain evidence="10">3</strain>
    </source>
</reference>
<evidence type="ECO:0000256" key="8">
    <source>
        <dbReference type="ARBA" id="ARBA00023136"/>
    </source>
</evidence>
<dbReference type="Pfam" id="PF03840">
    <property type="entry name" value="SecG"/>
    <property type="match status" value="1"/>
</dbReference>
<reference evidence="10" key="1">
    <citation type="submission" date="2022-10" db="EMBL/GenBank/DDBJ databases">
        <authorList>
            <person name="Turner M.S."/>
            <person name="Huang W."/>
        </authorList>
    </citation>
    <scope>NUCLEOTIDE SEQUENCE</scope>
    <source>
        <strain evidence="10">3</strain>
    </source>
</reference>
<feature type="transmembrane region" description="Helical" evidence="9">
    <location>
        <begin position="51"/>
        <end position="76"/>
    </location>
</feature>
<dbReference type="GO" id="GO:0009306">
    <property type="term" value="P:protein secretion"/>
    <property type="evidence" value="ECO:0007669"/>
    <property type="project" value="UniProtKB-UniRule"/>
</dbReference>
<dbReference type="InterPro" id="IPR004692">
    <property type="entry name" value="SecG"/>
</dbReference>
<dbReference type="AlphaFoldDB" id="A0A9X4NI95"/>
<comment type="subcellular location">
    <subcellularLocation>
        <location evidence="9">Cell membrane</location>
        <topology evidence="9">Multi-pass membrane protein</topology>
    </subcellularLocation>
    <subcellularLocation>
        <location evidence="1">Membrane</location>
        <topology evidence="1">Multi-pass membrane protein</topology>
    </subcellularLocation>
</comment>
<dbReference type="GO" id="GO:0015450">
    <property type="term" value="F:protein-transporting ATPase activity"/>
    <property type="evidence" value="ECO:0007669"/>
    <property type="project" value="UniProtKB-UniRule"/>
</dbReference>
<evidence type="ECO:0000256" key="7">
    <source>
        <dbReference type="ARBA" id="ARBA00023010"/>
    </source>
</evidence>
<dbReference type="Proteomes" id="UP001152614">
    <property type="component" value="Unassembled WGS sequence"/>
</dbReference>
<gene>
    <name evidence="10" type="primary">secG</name>
    <name evidence="10" type="ORF">OGZ51_10555</name>
</gene>
<keyword evidence="8 9" id="KW-0472">Membrane</keyword>
<dbReference type="PRINTS" id="PR01651">
    <property type="entry name" value="SECGEXPORT"/>
</dbReference>
<evidence type="ECO:0000313" key="11">
    <source>
        <dbReference type="Proteomes" id="UP001152614"/>
    </source>
</evidence>
<protein>
    <recommendedName>
        <fullName evidence="9">Protein-export membrane protein SecG</fullName>
    </recommendedName>
</protein>
<evidence type="ECO:0000256" key="6">
    <source>
        <dbReference type="ARBA" id="ARBA00022989"/>
    </source>
</evidence>
<organism evidence="10 11">
    <name type="scientific">Lactococcus lactis</name>
    <dbReference type="NCBI Taxonomy" id="1358"/>
    <lineage>
        <taxon>Bacteria</taxon>
        <taxon>Bacillati</taxon>
        <taxon>Bacillota</taxon>
        <taxon>Bacilli</taxon>
        <taxon>Lactobacillales</taxon>
        <taxon>Streptococcaceae</taxon>
        <taxon>Lactococcus</taxon>
    </lineage>
</organism>